<protein>
    <submittedName>
        <fullName evidence="1">Uncharacterized protein</fullName>
    </submittedName>
</protein>
<dbReference type="EMBL" id="BMAV01022996">
    <property type="protein sequence ID" value="GFY78431.1"/>
    <property type="molecule type" value="Genomic_DNA"/>
</dbReference>
<sequence length="94" mass="10665">MVPYLAVAEAPPFKAEIWPIRRDEWAARRENTRPGREGTCSNIEEQKAKDAAAFRRGLTTYILKLFSSTVAYGFLNIIYLGGKNSEFLHTTQTI</sequence>
<name>A0A8X6YSJ4_9ARAC</name>
<evidence type="ECO:0000313" key="1">
    <source>
        <dbReference type="EMBL" id="GFY78431.1"/>
    </source>
</evidence>
<accession>A0A8X6YSJ4</accession>
<comment type="caution">
    <text evidence="1">The sequence shown here is derived from an EMBL/GenBank/DDBJ whole genome shotgun (WGS) entry which is preliminary data.</text>
</comment>
<evidence type="ECO:0000313" key="2">
    <source>
        <dbReference type="Proteomes" id="UP000886998"/>
    </source>
</evidence>
<keyword evidence="2" id="KW-1185">Reference proteome</keyword>
<gene>
    <name evidence="1" type="ORF">TNIN_10951</name>
</gene>
<reference evidence="1" key="1">
    <citation type="submission" date="2020-08" db="EMBL/GenBank/DDBJ databases">
        <title>Multicomponent nature underlies the extraordinary mechanical properties of spider dragline silk.</title>
        <authorList>
            <person name="Kono N."/>
            <person name="Nakamura H."/>
            <person name="Mori M."/>
            <person name="Yoshida Y."/>
            <person name="Ohtoshi R."/>
            <person name="Malay A.D."/>
            <person name="Moran D.A.P."/>
            <person name="Tomita M."/>
            <person name="Numata K."/>
            <person name="Arakawa K."/>
        </authorList>
    </citation>
    <scope>NUCLEOTIDE SEQUENCE</scope>
</reference>
<dbReference type="AlphaFoldDB" id="A0A8X6YSJ4"/>
<organism evidence="1 2">
    <name type="scientific">Trichonephila inaurata madagascariensis</name>
    <dbReference type="NCBI Taxonomy" id="2747483"/>
    <lineage>
        <taxon>Eukaryota</taxon>
        <taxon>Metazoa</taxon>
        <taxon>Ecdysozoa</taxon>
        <taxon>Arthropoda</taxon>
        <taxon>Chelicerata</taxon>
        <taxon>Arachnida</taxon>
        <taxon>Araneae</taxon>
        <taxon>Araneomorphae</taxon>
        <taxon>Entelegynae</taxon>
        <taxon>Araneoidea</taxon>
        <taxon>Nephilidae</taxon>
        <taxon>Trichonephila</taxon>
        <taxon>Trichonephila inaurata</taxon>
    </lineage>
</organism>
<dbReference type="Proteomes" id="UP000886998">
    <property type="component" value="Unassembled WGS sequence"/>
</dbReference>
<proteinExistence type="predicted"/>